<dbReference type="AlphaFoldDB" id="A0A8S4G414"/>
<evidence type="ECO:0000313" key="2">
    <source>
        <dbReference type="EMBL" id="CAG9134601.1"/>
    </source>
</evidence>
<gene>
    <name evidence="2" type="ORF">PLXY2_LOCUS12877</name>
</gene>
<evidence type="ECO:0000256" key="1">
    <source>
        <dbReference type="SAM" id="MobiDB-lite"/>
    </source>
</evidence>
<comment type="caution">
    <text evidence="2">The sequence shown here is derived from an EMBL/GenBank/DDBJ whole genome shotgun (WGS) entry which is preliminary data.</text>
</comment>
<protein>
    <submittedName>
        <fullName evidence="2">(diamondback moth) hypothetical protein</fullName>
    </submittedName>
</protein>
<name>A0A8S4G414_PLUXY</name>
<reference evidence="2" key="1">
    <citation type="submission" date="2020-11" db="EMBL/GenBank/DDBJ databases">
        <authorList>
            <person name="Whiteford S."/>
        </authorList>
    </citation>
    <scope>NUCLEOTIDE SEQUENCE</scope>
</reference>
<organism evidence="2 3">
    <name type="scientific">Plutella xylostella</name>
    <name type="common">Diamondback moth</name>
    <name type="synonym">Plutella maculipennis</name>
    <dbReference type="NCBI Taxonomy" id="51655"/>
    <lineage>
        <taxon>Eukaryota</taxon>
        <taxon>Metazoa</taxon>
        <taxon>Ecdysozoa</taxon>
        <taxon>Arthropoda</taxon>
        <taxon>Hexapoda</taxon>
        <taxon>Insecta</taxon>
        <taxon>Pterygota</taxon>
        <taxon>Neoptera</taxon>
        <taxon>Endopterygota</taxon>
        <taxon>Lepidoptera</taxon>
        <taxon>Glossata</taxon>
        <taxon>Ditrysia</taxon>
        <taxon>Yponomeutoidea</taxon>
        <taxon>Plutellidae</taxon>
        <taxon>Plutella</taxon>
    </lineage>
</organism>
<keyword evidence="3" id="KW-1185">Reference proteome</keyword>
<accession>A0A8S4G414</accession>
<dbReference type="EMBL" id="CAJHNJ030000082">
    <property type="protein sequence ID" value="CAG9134601.1"/>
    <property type="molecule type" value="Genomic_DNA"/>
</dbReference>
<feature type="compositionally biased region" description="Pro residues" evidence="1">
    <location>
        <begin position="126"/>
        <end position="135"/>
    </location>
</feature>
<proteinExistence type="predicted"/>
<dbReference type="Proteomes" id="UP000653454">
    <property type="component" value="Unassembled WGS sequence"/>
</dbReference>
<feature type="region of interest" description="Disordered" evidence="1">
    <location>
        <begin position="119"/>
        <end position="138"/>
    </location>
</feature>
<evidence type="ECO:0000313" key="3">
    <source>
        <dbReference type="Proteomes" id="UP000653454"/>
    </source>
</evidence>
<sequence length="148" mass="16428">MGLLKTFERLVFICFWTWPRIIRGNYCSLQCGLRPLLVELPARGDRSTSGVSRWSLSTSCAWAFRKAPWCWSTLSRLALSVISQPSVQEDVSHDSDDSSREVGIVARLEPFSAILRKRRRAASTAAPPPPPPPPLRAGKCCACGLRES</sequence>